<evidence type="ECO:0000313" key="3">
    <source>
        <dbReference type="EMBL" id="ACL04703.1"/>
    </source>
</evidence>
<dbReference type="AlphaFoldDB" id="B8FL68"/>
<evidence type="ECO:0000256" key="1">
    <source>
        <dbReference type="ARBA" id="ARBA00007189"/>
    </source>
</evidence>
<evidence type="ECO:0000256" key="2">
    <source>
        <dbReference type="SAM" id="Coils"/>
    </source>
</evidence>
<reference evidence="3 4" key="1">
    <citation type="journal article" date="2012" name="Environ. Microbiol.">
        <title>The genome sequence of Desulfatibacillum alkenivorans AK-01: a blueprint for anaerobic alkane oxidation.</title>
        <authorList>
            <person name="Callaghan A.V."/>
            <person name="Morris B.E."/>
            <person name="Pereira I.A."/>
            <person name="McInerney M.J."/>
            <person name="Austin R.N."/>
            <person name="Groves J.T."/>
            <person name="Kukor J.J."/>
            <person name="Suflita J.M."/>
            <person name="Young L.Y."/>
            <person name="Zylstra G.J."/>
            <person name="Wawrik B."/>
        </authorList>
    </citation>
    <scope>NUCLEOTIDE SEQUENCE [LARGE SCALE GENOMIC DNA]</scope>
    <source>
        <strain evidence="3 4">AK-01</strain>
    </source>
</reference>
<dbReference type="KEGG" id="dal:Dalk_3013"/>
<dbReference type="EMBL" id="CP001322">
    <property type="protein sequence ID" value="ACL04703.1"/>
    <property type="molecule type" value="Genomic_DNA"/>
</dbReference>
<dbReference type="RefSeq" id="WP_015947763.1">
    <property type="nucleotide sequence ID" value="NC_011768.1"/>
</dbReference>
<sequence length="407" mass="45963">MLNAHITDFEHRTGSAEEIDLSSVSREPRRLWETDKIFRCPLMGMCLTVPEQKQVLKKAGVAPKGKSLYEIHEILIGSCENQNRLSRKVENLLNKKFLKEAAPLRDLDEKAFMDHWESAFRTGSYEAVLWAAAERQVLSAKNMAHIFGAVHMDMHQTAQNAAQLAKRLSTVEEQLAGVRKLHRDEVKKGKALSKENSDLAQKCTALESKISSVNEEDAFIPEKGQVERAVLLEEENAALSNRLARMEKELEQKDARLASLEAQSEELQKELSAREEGKEQFKVQARKMINDFMQMNRCDDSCPSFNLCRKRILLVGGITKMEALYRQVVEKNGGIFEYHDGYIKGGVRDLENRLRRADVVLCPVNCNSHGACTMVKNLGKKHKKPVHMLSSSSLSMISQAVQRTASP</sequence>
<evidence type="ECO:0000313" key="4">
    <source>
        <dbReference type="Proteomes" id="UP000000739"/>
    </source>
</evidence>
<evidence type="ECO:0008006" key="5">
    <source>
        <dbReference type="Google" id="ProtNLM"/>
    </source>
</evidence>
<keyword evidence="4" id="KW-1185">Reference proteome</keyword>
<dbReference type="Proteomes" id="UP000000739">
    <property type="component" value="Chromosome"/>
</dbReference>
<comment type="similarity">
    <text evidence="1">Belongs to the UPF0751 family.</text>
</comment>
<name>B8FL68_DESAL</name>
<dbReference type="InterPro" id="IPR016772">
    <property type="entry name" value="UCP020408"/>
</dbReference>
<feature type="coiled-coil region" evidence="2">
    <location>
        <begin position="154"/>
        <end position="280"/>
    </location>
</feature>
<proteinExistence type="inferred from homology"/>
<keyword evidence="2" id="KW-0175">Coiled coil</keyword>
<accession>B8FL68</accession>
<dbReference type="eggNOG" id="COG3206">
    <property type="taxonomic scope" value="Bacteria"/>
</dbReference>
<gene>
    <name evidence="3" type="ordered locus">Dalk_3013</name>
</gene>
<dbReference type="Pfam" id="PF10087">
    <property type="entry name" value="DUF2325"/>
    <property type="match status" value="1"/>
</dbReference>
<dbReference type="HOGENOM" id="CLU_042408_0_0_7"/>
<protein>
    <recommendedName>
        <fullName evidence="5">DUF2325 domain-containing protein</fullName>
    </recommendedName>
</protein>
<organism evidence="3 4">
    <name type="scientific">Desulfatibacillum aliphaticivorans</name>
    <dbReference type="NCBI Taxonomy" id="218208"/>
    <lineage>
        <taxon>Bacteria</taxon>
        <taxon>Pseudomonadati</taxon>
        <taxon>Thermodesulfobacteriota</taxon>
        <taxon>Desulfobacteria</taxon>
        <taxon>Desulfobacterales</taxon>
        <taxon>Desulfatibacillaceae</taxon>
        <taxon>Desulfatibacillum</taxon>
    </lineage>
</organism>